<feature type="compositionally biased region" description="Pro residues" evidence="1">
    <location>
        <begin position="45"/>
        <end position="62"/>
    </location>
</feature>
<dbReference type="Proteomes" id="UP001457282">
    <property type="component" value="Unassembled WGS sequence"/>
</dbReference>
<organism evidence="2 3">
    <name type="scientific">Rubus argutus</name>
    <name type="common">Southern blackberry</name>
    <dbReference type="NCBI Taxonomy" id="59490"/>
    <lineage>
        <taxon>Eukaryota</taxon>
        <taxon>Viridiplantae</taxon>
        <taxon>Streptophyta</taxon>
        <taxon>Embryophyta</taxon>
        <taxon>Tracheophyta</taxon>
        <taxon>Spermatophyta</taxon>
        <taxon>Magnoliopsida</taxon>
        <taxon>eudicotyledons</taxon>
        <taxon>Gunneridae</taxon>
        <taxon>Pentapetalae</taxon>
        <taxon>rosids</taxon>
        <taxon>fabids</taxon>
        <taxon>Rosales</taxon>
        <taxon>Rosaceae</taxon>
        <taxon>Rosoideae</taxon>
        <taxon>Rosoideae incertae sedis</taxon>
        <taxon>Rubus</taxon>
    </lineage>
</organism>
<reference evidence="2 3" key="1">
    <citation type="journal article" date="2023" name="G3 (Bethesda)">
        <title>A chromosome-length genome assembly and annotation of blackberry (Rubus argutus, cv. 'Hillquist').</title>
        <authorList>
            <person name="Bruna T."/>
            <person name="Aryal R."/>
            <person name="Dudchenko O."/>
            <person name="Sargent D.J."/>
            <person name="Mead D."/>
            <person name="Buti M."/>
            <person name="Cavallini A."/>
            <person name="Hytonen T."/>
            <person name="Andres J."/>
            <person name="Pham M."/>
            <person name="Weisz D."/>
            <person name="Mascagni F."/>
            <person name="Usai G."/>
            <person name="Natali L."/>
            <person name="Bassil N."/>
            <person name="Fernandez G.E."/>
            <person name="Lomsadze A."/>
            <person name="Armour M."/>
            <person name="Olukolu B."/>
            <person name="Poorten T."/>
            <person name="Britton C."/>
            <person name="Davik J."/>
            <person name="Ashrafi H."/>
            <person name="Aiden E.L."/>
            <person name="Borodovsky M."/>
            <person name="Worthington M."/>
        </authorList>
    </citation>
    <scope>NUCLEOTIDE SEQUENCE [LARGE SCALE GENOMIC DNA]</scope>
    <source>
        <strain evidence="2">PI 553951</strain>
    </source>
</reference>
<evidence type="ECO:0000313" key="2">
    <source>
        <dbReference type="EMBL" id="KAK9903729.1"/>
    </source>
</evidence>
<sequence length="105" mass="11434">MAPPPLLPPDAAVDALAFSPVGDHLTRAQPWPQPPLPKSMASFPPHRPVPFAPAPSPLPLPLPRATASPAAQSRNQHGPAAAKSRRKEELKKLNERKLLRKKREE</sequence>
<comment type="caution">
    <text evidence="2">The sequence shown here is derived from an EMBL/GenBank/DDBJ whole genome shotgun (WGS) entry which is preliminary data.</text>
</comment>
<evidence type="ECO:0000256" key="1">
    <source>
        <dbReference type="SAM" id="MobiDB-lite"/>
    </source>
</evidence>
<gene>
    <name evidence="2" type="ORF">M0R45_001028</name>
</gene>
<accession>A0AAW1VL96</accession>
<feature type="compositionally biased region" description="Basic and acidic residues" evidence="1">
    <location>
        <begin position="86"/>
        <end position="105"/>
    </location>
</feature>
<dbReference type="AlphaFoldDB" id="A0AAW1VL96"/>
<keyword evidence="3" id="KW-1185">Reference proteome</keyword>
<evidence type="ECO:0000313" key="3">
    <source>
        <dbReference type="Proteomes" id="UP001457282"/>
    </source>
</evidence>
<name>A0AAW1VL96_RUBAR</name>
<feature type="region of interest" description="Disordered" evidence="1">
    <location>
        <begin position="24"/>
        <end position="105"/>
    </location>
</feature>
<proteinExistence type="predicted"/>
<protein>
    <submittedName>
        <fullName evidence="2">Uncharacterized protein</fullName>
    </submittedName>
</protein>
<dbReference type="EMBL" id="JBEDUW010000214">
    <property type="protein sequence ID" value="KAK9903729.1"/>
    <property type="molecule type" value="Genomic_DNA"/>
</dbReference>